<comment type="similarity">
    <text evidence="2">Belongs to the TsaE family.</text>
</comment>
<evidence type="ECO:0000256" key="1">
    <source>
        <dbReference type="ARBA" id="ARBA00004496"/>
    </source>
</evidence>
<dbReference type="eggNOG" id="COG1214">
    <property type="taxonomic scope" value="Bacteria"/>
</dbReference>
<dbReference type="Gene3D" id="3.30.420.200">
    <property type="match status" value="1"/>
</dbReference>
<reference evidence="13" key="1">
    <citation type="submission" date="2016-10" db="EMBL/GenBank/DDBJ databases">
        <authorList>
            <person name="Varghese N."/>
            <person name="Submissions S."/>
        </authorList>
    </citation>
    <scope>NUCLEOTIDE SEQUENCE [LARGE SCALE GENOMIC DNA]</scope>
    <source>
        <strain evidence="13">DSM 20406</strain>
    </source>
</reference>
<evidence type="ECO:0000256" key="7">
    <source>
        <dbReference type="ARBA" id="ARBA00022741"/>
    </source>
</evidence>
<dbReference type="EMBL" id="FNYK01000006">
    <property type="protein sequence ID" value="SEI49632.1"/>
    <property type="molecule type" value="Genomic_DNA"/>
</dbReference>
<dbReference type="NCBIfam" id="TIGR00150">
    <property type="entry name" value="T6A_YjeE"/>
    <property type="match status" value="1"/>
</dbReference>
<dbReference type="PANTHER" id="PTHR33540">
    <property type="entry name" value="TRNA THREONYLCARBAMOYLADENOSINE BIOSYNTHESIS PROTEIN TSAE"/>
    <property type="match status" value="1"/>
</dbReference>
<dbReference type="Gene3D" id="3.40.50.300">
    <property type="entry name" value="P-loop containing nucleotide triphosphate hydrolases"/>
    <property type="match status" value="1"/>
</dbReference>
<dbReference type="Pfam" id="PF00814">
    <property type="entry name" value="TsaD"/>
    <property type="match status" value="1"/>
</dbReference>
<dbReference type="RefSeq" id="WP_419187898.1">
    <property type="nucleotide sequence ID" value="NZ_CACVPP010000061.1"/>
</dbReference>
<dbReference type="Pfam" id="PF02367">
    <property type="entry name" value="TsaE"/>
    <property type="match status" value="1"/>
</dbReference>
<keyword evidence="7" id="KW-0547">Nucleotide-binding</keyword>
<dbReference type="Proteomes" id="UP000183028">
    <property type="component" value="Unassembled WGS sequence"/>
</dbReference>
<dbReference type="GO" id="GO:0005737">
    <property type="term" value="C:cytoplasm"/>
    <property type="evidence" value="ECO:0007669"/>
    <property type="project" value="UniProtKB-SubCell"/>
</dbReference>
<dbReference type="InterPro" id="IPR003442">
    <property type="entry name" value="T6A_TsaE"/>
</dbReference>
<accession>A0A1H6REM5</accession>
<dbReference type="GO" id="GO:0046872">
    <property type="term" value="F:metal ion binding"/>
    <property type="evidence" value="ECO:0007669"/>
    <property type="project" value="UniProtKB-KW"/>
</dbReference>
<dbReference type="NCBIfam" id="TIGR03725">
    <property type="entry name" value="T6A_YeaZ"/>
    <property type="match status" value="1"/>
</dbReference>
<dbReference type="InterPro" id="IPR043129">
    <property type="entry name" value="ATPase_NBD"/>
</dbReference>
<comment type="subcellular location">
    <subcellularLocation>
        <location evidence="1">Cytoplasm</location>
    </subcellularLocation>
</comment>
<dbReference type="STRING" id="322505.SAMN04487836_10965"/>
<dbReference type="InterPro" id="IPR000905">
    <property type="entry name" value="Gcp-like_dom"/>
</dbReference>
<dbReference type="GO" id="GO:0005524">
    <property type="term" value="F:ATP binding"/>
    <property type="evidence" value="ECO:0007669"/>
    <property type="project" value="UniProtKB-KW"/>
</dbReference>
<dbReference type="InterPro" id="IPR027417">
    <property type="entry name" value="P-loop_NTPase"/>
</dbReference>
<feature type="domain" description="Gcp-like" evidence="11">
    <location>
        <begin position="177"/>
        <end position="284"/>
    </location>
</feature>
<evidence type="ECO:0000256" key="10">
    <source>
        <dbReference type="ARBA" id="ARBA00032441"/>
    </source>
</evidence>
<sequence length="346" mass="38496">MMKFENEAAMIAFGKKLGQALQPNMIITLNGELGAGKTTLTKGIGAGLGVKRVINSPTFTILKSYEGRLTLNHFDAYRLEGQDDDLGFEEIFDDGGVCVIEWPEFISDIIPKEHLDITIYKNEDNTRSLELKPTGKKYEDLVNAMKMTLVMDTSNQYLGIGLYRGDEKLEAILVNESKRQSEYAIPKLQEILEHQNVSLMDIDEMVITKGPGSYTGVRVAMTIAKTLAVIAPVKIKVVSSLAAYAGNSKAISIIDARSHKLFVGVFDQGKNIVEDQLMSIDEFEDLRKRYPDYKIVGDGELVGVESDNSQLVDNIFALSKKEEPVEQPDLLVPQYIKEVEAKKACY</sequence>
<name>A0A1H6REM5_9FIRM</name>
<evidence type="ECO:0000256" key="9">
    <source>
        <dbReference type="ARBA" id="ARBA00022842"/>
    </source>
</evidence>
<keyword evidence="9" id="KW-0460">Magnesium</keyword>
<dbReference type="GO" id="GO:0002949">
    <property type="term" value="P:tRNA threonylcarbamoyladenosine modification"/>
    <property type="evidence" value="ECO:0007669"/>
    <property type="project" value="InterPro"/>
</dbReference>
<evidence type="ECO:0000256" key="4">
    <source>
        <dbReference type="ARBA" id="ARBA00022490"/>
    </source>
</evidence>
<dbReference type="InterPro" id="IPR022496">
    <property type="entry name" value="T6A_TsaB"/>
</dbReference>
<dbReference type="eggNOG" id="COG0802">
    <property type="taxonomic scope" value="Bacteria"/>
</dbReference>
<evidence type="ECO:0000256" key="6">
    <source>
        <dbReference type="ARBA" id="ARBA00022723"/>
    </source>
</evidence>
<keyword evidence="6" id="KW-0479">Metal-binding</keyword>
<dbReference type="PANTHER" id="PTHR33540:SF2">
    <property type="entry name" value="TRNA THREONYLCARBAMOYLADENOSINE BIOSYNTHESIS PROTEIN TSAE"/>
    <property type="match status" value="1"/>
</dbReference>
<keyword evidence="8" id="KW-0067">ATP-binding</keyword>
<evidence type="ECO:0000313" key="12">
    <source>
        <dbReference type="EMBL" id="SEI49632.1"/>
    </source>
</evidence>
<gene>
    <name evidence="12" type="ORF">SAMN04487834_100647</name>
</gene>
<keyword evidence="5" id="KW-0819">tRNA processing</keyword>
<evidence type="ECO:0000256" key="8">
    <source>
        <dbReference type="ARBA" id="ARBA00022840"/>
    </source>
</evidence>
<organism evidence="12 13">
    <name type="scientific">Sharpea azabuensis</name>
    <dbReference type="NCBI Taxonomy" id="322505"/>
    <lineage>
        <taxon>Bacteria</taxon>
        <taxon>Bacillati</taxon>
        <taxon>Bacillota</taxon>
        <taxon>Erysipelotrichia</taxon>
        <taxon>Erysipelotrichales</taxon>
        <taxon>Coprobacillaceae</taxon>
        <taxon>Sharpea</taxon>
    </lineage>
</organism>
<keyword evidence="4" id="KW-0963">Cytoplasm</keyword>
<dbReference type="SUPFAM" id="SSF53067">
    <property type="entry name" value="Actin-like ATPase domain"/>
    <property type="match status" value="1"/>
</dbReference>
<dbReference type="SUPFAM" id="SSF52540">
    <property type="entry name" value="P-loop containing nucleoside triphosphate hydrolases"/>
    <property type="match status" value="1"/>
</dbReference>
<keyword evidence="13" id="KW-1185">Reference proteome</keyword>
<dbReference type="AlphaFoldDB" id="A0A1H6REM5"/>
<proteinExistence type="inferred from homology"/>
<evidence type="ECO:0000256" key="3">
    <source>
        <dbReference type="ARBA" id="ARBA00019010"/>
    </source>
</evidence>
<protein>
    <recommendedName>
        <fullName evidence="3">tRNA threonylcarbamoyladenosine biosynthesis protein TsaE</fullName>
    </recommendedName>
    <alternativeName>
        <fullName evidence="10">t(6)A37 threonylcarbamoyladenosine biosynthesis protein TsaE</fullName>
    </alternativeName>
</protein>
<evidence type="ECO:0000256" key="2">
    <source>
        <dbReference type="ARBA" id="ARBA00007599"/>
    </source>
</evidence>
<evidence type="ECO:0000256" key="5">
    <source>
        <dbReference type="ARBA" id="ARBA00022694"/>
    </source>
</evidence>
<evidence type="ECO:0000259" key="11">
    <source>
        <dbReference type="Pfam" id="PF00814"/>
    </source>
</evidence>
<evidence type="ECO:0000313" key="13">
    <source>
        <dbReference type="Proteomes" id="UP000183028"/>
    </source>
</evidence>
<dbReference type="Gene3D" id="3.30.420.40">
    <property type="match status" value="1"/>
</dbReference>